<feature type="binding site" evidence="7">
    <location>
        <position position="173"/>
    </location>
    <ligand>
        <name>substrate</name>
    </ligand>
</feature>
<dbReference type="GO" id="GO:0006096">
    <property type="term" value="P:glycolytic process"/>
    <property type="evidence" value="ECO:0007669"/>
    <property type="project" value="UniProtKB-UniRule"/>
</dbReference>
<dbReference type="UniPathway" id="UPA00138"/>
<dbReference type="RefSeq" id="WP_145069839.1">
    <property type="nucleotide sequence ID" value="NZ_CP036287.1"/>
</dbReference>
<dbReference type="Pfam" id="PF00121">
    <property type="entry name" value="TIM"/>
    <property type="match status" value="1"/>
</dbReference>
<dbReference type="FunFam" id="3.20.20.70:FF:000016">
    <property type="entry name" value="Triosephosphate isomerase"/>
    <property type="match status" value="1"/>
</dbReference>
<comment type="pathway">
    <text evidence="1 7 8">Carbohydrate degradation; glycolysis; D-glyceraldehyde 3-phosphate from glycerone phosphate: step 1/1.</text>
</comment>
<name>A0A518BRW3_9BACT</name>
<comment type="pathway">
    <text evidence="7 8">Carbohydrate biosynthesis; gluconeogenesis.</text>
</comment>
<keyword evidence="4 7" id="KW-0963">Cytoplasm</keyword>
<dbReference type="CDD" id="cd00311">
    <property type="entry name" value="TIM"/>
    <property type="match status" value="1"/>
</dbReference>
<dbReference type="Proteomes" id="UP000316921">
    <property type="component" value="Chromosome"/>
</dbReference>
<comment type="similarity">
    <text evidence="2 7 8">Belongs to the triosephosphate isomerase family.</text>
</comment>
<keyword evidence="10" id="KW-1185">Reference proteome</keyword>
<gene>
    <name evidence="7" type="primary">tpiA</name>
    <name evidence="9" type="ORF">Pla133_48210</name>
</gene>
<dbReference type="InterPro" id="IPR013785">
    <property type="entry name" value="Aldolase_TIM"/>
</dbReference>
<dbReference type="NCBIfam" id="TIGR00419">
    <property type="entry name" value="tim"/>
    <property type="match status" value="1"/>
</dbReference>
<comment type="subunit">
    <text evidence="7 8">Homodimer.</text>
</comment>
<dbReference type="HAMAP" id="MF_00147_B">
    <property type="entry name" value="TIM_B"/>
    <property type="match status" value="1"/>
</dbReference>
<feature type="binding site" evidence="7">
    <location>
        <begin position="9"/>
        <end position="11"/>
    </location>
    <ligand>
        <name>substrate</name>
    </ligand>
</feature>
<dbReference type="EMBL" id="CP036287">
    <property type="protein sequence ID" value="QDU69700.1"/>
    <property type="molecule type" value="Genomic_DNA"/>
</dbReference>
<evidence type="ECO:0000256" key="8">
    <source>
        <dbReference type="RuleBase" id="RU363013"/>
    </source>
</evidence>
<dbReference type="GO" id="GO:0006094">
    <property type="term" value="P:gluconeogenesis"/>
    <property type="evidence" value="ECO:0007669"/>
    <property type="project" value="UniProtKB-UniRule"/>
</dbReference>
<keyword evidence="6 7" id="KW-0413">Isomerase</keyword>
<dbReference type="InterPro" id="IPR020861">
    <property type="entry name" value="Triosephosphate_isomerase_AS"/>
</dbReference>
<evidence type="ECO:0000256" key="3">
    <source>
        <dbReference type="ARBA" id="ARBA00022432"/>
    </source>
</evidence>
<dbReference type="GO" id="GO:0004807">
    <property type="term" value="F:triose-phosphate isomerase activity"/>
    <property type="evidence" value="ECO:0007669"/>
    <property type="project" value="UniProtKB-UniRule"/>
</dbReference>
<evidence type="ECO:0000313" key="9">
    <source>
        <dbReference type="EMBL" id="QDU69700.1"/>
    </source>
</evidence>
<dbReference type="PROSITE" id="PS51440">
    <property type="entry name" value="TIM_2"/>
    <property type="match status" value="1"/>
</dbReference>
<comment type="subcellular location">
    <subcellularLocation>
        <location evidence="7 8">Cytoplasm</location>
    </subcellularLocation>
</comment>
<evidence type="ECO:0000256" key="5">
    <source>
        <dbReference type="ARBA" id="ARBA00023152"/>
    </source>
</evidence>
<dbReference type="InterPro" id="IPR022896">
    <property type="entry name" value="TrioseP_Isoase_bac/euk"/>
</dbReference>
<dbReference type="UniPathway" id="UPA00109">
    <property type="reaction ID" value="UER00189"/>
</dbReference>
<dbReference type="SUPFAM" id="SSF51351">
    <property type="entry name" value="Triosephosphate isomerase (TIM)"/>
    <property type="match status" value="1"/>
</dbReference>
<dbReference type="PANTHER" id="PTHR21139">
    <property type="entry name" value="TRIOSEPHOSPHATE ISOMERASE"/>
    <property type="match status" value="1"/>
</dbReference>
<feature type="binding site" evidence="7">
    <location>
        <begin position="234"/>
        <end position="235"/>
    </location>
    <ligand>
        <name>substrate</name>
    </ligand>
</feature>
<dbReference type="InterPro" id="IPR000652">
    <property type="entry name" value="Triosephosphate_isomerase"/>
</dbReference>
<feature type="active site" description="Electrophile" evidence="7">
    <location>
        <position position="95"/>
    </location>
</feature>
<dbReference type="KEGG" id="pbap:Pla133_48210"/>
<dbReference type="AlphaFoldDB" id="A0A518BRW3"/>
<dbReference type="Gene3D" id="3.20.20.70">
    <property type="entry name" value="Aldolase class I"/>
    <property type="match status" value="1"/>
</dbReference>
<dbReference type="GO" id="GO:0005829">
    <property type="term" value="C:cytosol"/>
    <property type="evidence" value="ECO:0007669"/>
    <property type="project" value="TreeGrafter"/>
</dbReference>
<proteinExistence type="inferred from homology"/>
<evidence type="ECO:0000256" key="7">
    <source>
        <dbReference type="HAMAP-Rule" id="MF_00147"/>
    </source>
</evidence>
<feature type="active site" description="Proton acceptor" evidence="7">
    <location>
        <position position="167"/>
    </location>
</feature>
<evidence type="ECO:0000256" key="1">
    <source>
        <dbReference type="ARBA" id="ARBA00004680"/>
    </source>
</evidence>
<reference evidence="9 10" key="1">
    <citation type="submission" date="2019-02" db="EMBL/GenBank/DDBJ databases">
        <title>Deep-cultivation of Planctomycetes and their phenomic and genomic characterization uncovers novel biology.</title>
        <authorList>
            <person name="Wiegand S."/>
            <person name="Jogler M."/>
            <person name="Boedeker C."/>
            <person name="Pinto D."/>
            <person name="Vollmers J."/>
            <person name="Rivas-Marin E."/>
            <person name="Kohn T."/>
            <person name="Peeters S.H."/>
            <person name="Heuer A."/>
            <person name="Rast P."/>
            <person name="Oberbeckmann S."/>
            <person name="Bunk B."/>
            <person name="Jeske O."/>
            <person name="Meyerdierks A."/>
            <person name="Storesund J.E."/>
            <person name="Kallscheuer N."/>
            <person name="Luecker S."/>
            <person name="Lage O.M."/>
            <person name="Pohl T."/>
            <person name="Merkel B.J."/>
            <person name="Hornburger P."/>
            <person name="Mueller R.-W."/>
            <person name="Bruemmer F."/>
            <person name="Labrenz M."/>
            <person name="Spormann A.M."/>
            <person name="Op den Camp H."/>
            <person name="Overmann J."/>
            <person name="Amann R."/>
            <person name="Jetten M.S.M."/>
            <person name="Mascher T."/>
            <person name="Medema M.H."/>
            <person name="Devos D.P."/>
            <person name="Kaster A.-K."/>
            <person name="Ovreas L."/>
            <person name="Rohde M."/>
            <person name="Galperin M.Y."/>
            <person name="Jogler C."/>
        </authorList>
    </citation>
    <scope>NUCLEOTIDE SEQUENCE [LARGE SCALE GENOMIC DNA]</scope>
    <source>
        <strain evidence="9 10">Pla133</strain>
    </source>
</reference>
<evidence type="ECO:0000256" key="4">
    <source>
        <dbReference type="ARBA" id="ARBA00022490"/>
    </source>
</evidence>
<evidence type="ECO:0000256" key="6">
    <source>
        <dbReference type="ARBA" id="ARBA00023235"/>
    </source>
</evidence>
<keyword evidence="3 7" id="KW-0312">Gluconeogenesis</keyword>
<keyword evidence="5 7" id="KW-0324">Glycolysis</keyword>
<dbReference type="GO" id="GO:0019563">
    <property type="term" value="P:glycerol catabolic process"/>
    <property type="evidence" value="ECO:0007669"/>
    <property type="project" value="TreeGrafter"/>
</dbReference>
<sequence>MRTPYVAGNWKMNLDRRRAFELAEALRNRAGDLSSVDVAVAPPFVYLELVAQTLGKSGVRVGSQDVCDRAEGAFTGEVSAAMVRDVGARFAIVGHSERRHVYGEDDALTNAKLRAALEGDLDVILCVGELLEERDAGRTEAVVREQLQGGLDGVTSEQMARVTVAYEPVWAIGTGRTASPEQASEVHLYLRGLLEGLYEARVADGVRIQYGGSVKPGNAAELLSAPGVDGALVGGAALTADDFMGIVDAARARG</sequence>
<dbReference type="GO" id="GO:0046166">
    <property type="term" value="P:glyceraldehyde-3-phosphate biosynthetic process"/>
    <property type="evidence" value="ECO:0007669"/>
    <property type="project" value="TreeGrafter"/>
</dbReference>
<evidence type="ECO:0000256" key="2">
    <source>
        <dbReference type="ARBA" id="ARBA00007422"/>
    </source>
</evidence>
<feature type="binding site" evidence="7">
    <location>
        <position position="213"/>
    </location>
    <ligand>
        <name>substrate</name>
    </ligand>
</feature>
<dbReference type="PROSITE" id="PS00171">
    <property type="entry name" value="TIM_1"/>
    <property type="match status" value="1"/>
</dbReference>
<dbReference type="InterPro" id="IPR035990">
    <property type="entry name" value="TIM_sf"/>
</dbReference>
<dbReference type="PANTHER" id="PTHR21139:SF42">
    <property type="entry name" value="TRIOSEPHOSPHATE ISOMERASE"/>
    <property type="match status" value="1"/>
</dbReference>
<organism evidence="9 10">
    <name type="scientific">Engelhardtia mirabilis</name>
    <dbReference type="NCBI Taxonomy" id="2528011"/>
    <lineage>
        <taxon>Bacteria</taxon>
        <taxon>Pseudomonadati</taxon>
        <taxon>Planctomycetota</taxon>
        <taxon>Planctomycetia</taxon>
        <taxon>Planctomycetia incertae sedis</taxon>
        <taxon>Engelhardtia</taxon>
    </lineage>
</organism>
<comment type="catalytic activity">
    <reaction evidence="7 8">
        <text>D-glyceraldehyde 3-phosphate = dihydroxyacetone phosphate</text>
        <dbReference type="Rhea" id="RHEA:18585"/>
        <dbReference type="ChEBI" id="CHEBI:57642"/>
        <dbReference type="ChEBI" id="CHEBI:59776"/>
        <dbReference type="EC" id="5.3.1.1"/>
    </reaction>
</comment>
<accession>A0A518BRW3</accession>
<dbReference type="EC" id="5.3.1.1" evidence="7 8"/>
<evidence type="ECO:0000313" key="10">
    <source>
        <dbReference type="Proteomes" id="UP000316921"/>
    </source>
</evidence>
<comment type="function">
    <text evidence="7">Involved in the gluconeogenesis. Catalyzes stereospecifically the conversion of dihydroxyacetone phosphate (DHAP) to D-glyceraldehyde-3-phosphate (G3P).</text>
</comment>
<protein>
    <recommendedName>
        <fullName evidence="7 8">Triosephosphate isomerase</fullName>
        <shortName evidence="7">TIM</shortName>
        <shortName evidence="7">TPI</shortName>
        <ecNumber evidence="7 8">5.3.1.1</ecNumber>
    </recommendedName>
    <alternativeName>
        <fullName evidence="7">Triose-phosphate isomerase</fullName>
    </alternativeName>
</protein>